<dbReference type="Proteomes" id="UP001595685">
    <property type="component" value="Unassembled WGS sequence"/>
</dbReference>
<evidence type="ECO:0000313" key="3">
    <source>
        <dbReference type="Proteomes" id="UP001595685"/>
    </source>
</evidence>
<dbReference type="InterPro" id="IPR036388">
    <property type="entry name" value="WH-like_DNA-bd_sf"/>
</dbReference>
<accession>A0ABV7WI64</accession>
<dbReference type="InterPro" id="IPR005149">
    <property type="entry name" value="Tscrpt_reg_PadR_N"/>
</dbReference>
<dbReference type="SUPFAM" id="SSF46785">
    <property type="entry name" value="Winged helix' DNA-binding domain"/>
    <property type="match status" value="1"/>
</dbReference>
<evidence type="ECO:0000259" key="1">
    <source>
        <dbReference type="Pfam" id="PF03551"/>
    </source>
</evidence>
<feature type="domain" description="Transcription regulator PadR N-terminal" evidence="1">
    <location>
        <begin position="12"/>
        <end position="84"/>
    </location>
</feature>
<dbReference type="Gene3D" id="1.10.10.10">
    <property type="entry name" value="Winged helix-like DNA-binding domain superfamily/Winged helix DNA-binding domain"/>
    <property type="match status" value="1"/>
</dbReference>
<protein>
    <submittedName>
        <fullName evidence="2">PadR family transcriptional regulator</fullName>
    </submittedName>
</protein>
<proteinExistence type="predicted"/>
<dbReference type="InterPro" id="IPR052509">
    <property type="entry name" value="Metal_resp_DNA-bind_regulator"/>
</dbReference>
<dbReference type="InterPro" id="IPR036390">
    <property type="entry name" value="WH_DNA-bd_sf"/>
</dbReference>
<gene>
    <name evidence="2" type="ORF">ACFOLH_12260</name>
</gene>
<keyword evidence="3" id="KW-1185">Reference proteome</keyword>
<dbReference type="PANTHER" id="PTHR33169:SF26">
    <property type="entry name" value="CONSERVED PROTEIN"/>
    <property type="match status" value="1"/>
</dbReference>
<organism evidence="2 3">
    <name type="scientific">Aquipuribacter hungaricus</name>
    <dbReference type="NCBI Taxonomy" id="545624"/>
    <lineage>
        <taxon>Bacteria</taxon>
        <taxon>Bacillati</taxon>
        <taxon>Actinomycetota</taxon>
        <taxon>Actinomycetes</taxon>
        <taxon>Micrococcales</taxon>
        <taxon>Intrasporangiaceae</taxon>
        <taxon>Aquipuribacter</taxon>
    </lineage>
</organism>
<name>A0ABV7WI64_9MICO</name>
<evidence type="ECO:0000313" key="2">
    <source>
        <dbReference type="EMBL" id="MFC3689117.1"/>
    </source>
</evidence>
<dbReference type="PANTHER" id="PTHR33169">
    <property type="entry name" value="PADR-FAMILY TRANSCRIPTIONAL REGULATOR"/>
    <property type="match status" value="1"/>
</dbReference>
<comment type="caution">
    <text evidence="2">The sequence shown here is derived from an EMBL/GenBank/DDBJ whole genome shotgun (WGS) entry which is preliminary data.</text>
</comment>
<sequence>MPRRTDVIELAVLGVLEDSPMHGYHLRKHVTALLGPWRAALSFGTLYPTLRRLQADGYVSAEGTRATATKVVYRVTEPGRARFRQLLGHPGASLSDDDAFGVRFSFFARLDPADRLRVLEQRRVRLLDRLDDVAARGCEDPTGSRDPYRSAWAQRGVASVESELRWTEARLAAERAGADTTPGTG</sequence>
<dbReference type="RefSeq" id="WP_340295125.1">
    <property type="nucleotide sequence ID" value="NZ_JBBEOI010000208.1"/>
</dbReference>
<dbReference type="Pfam" id="PF03551">
    <property type="entry name" value="PadR"/>
    <property type="match status" value="1"/>
</dbReference>
<dbReference type="EMBL" id="JBHRWW010000007">
    <property type="protein sequence ID" value="MFC3689117.1"/>
    <property type="molecule type" value="Genomic_DNA"/>
</dbReference>
<reference evidence="3" key="1">
    <citation type="journal article" date="2019" name="Int. J. Syst. Evol. Microbiol.">
        <title>The Global Catalogue of Microorganisms (GCM) 10K type strain sequencing project: providing services to taxonomists for standard genome sequencing and annotation.</title>
        <authorList>
            <consortium name="The Broad Institute Genomics Platform"/>
            <consortium name="The Broad Institute Genome Sequencing Center for Infectious Disease"/>
            <person name="Wu L."/>
            <person name="Ma J."/>
        </authorList>
    </citation>
    <scope>NUCLEOTIDE SEQUENCE [LARGE SCALE GENOMIC DNA]</scope>
    <source>
        <strain evidence="3">NCAIM B.02333</strain>
    </source>
</reference>